<dbReference type="GeneID" id="36398550"/>
<keyword evidence="3" id="KW-1185">Reference proteome</keyword>
<evidence type="ECO:0000313" key="3">
    <source>
        <dbReference type="Proteomes" id="UP000054928"/>
    </source>
</evidence>
<dbReference type="AlphaFoldDB" id="A0A0P1AZM7"/>
<evidence type="ECO:0000256" key="1">
    <source>
        <dbReference type="SAM" id="MobiDB-lite"/>
    </source>
</evidence>
<dbReference type="OrthoDB" id="413361at2759"/>
<dbReference type="RefSeq" id="XP_024583184.1">
    <property type="nucleotide sequence ID" value="XM_024717713.1"/>
</dbReference>
<name>A0A0P1AZM7_PLAHL</name>
<organism evidence="2 3">
    <name type="scientific">Plasmopara halstedii</name>
    <name type="common">Downy mildew of sunflower</name>
    <dbReference type="NCBI Taxonomy" id="4781"/>
    <lineage>
        <taxon>Eukaryota</taxon>
        <taxon>Sar</taxon>
        <taxon>Stramenopiles</taxon>
        <taxon>Oomycota</taxon>
        <taxon>Peronosporomycetes</taxon>
        <taxon>Peronosporales</taxon>
        <taxon>Peronosporaceae</taxon>
        <taxon>Plasmopara</taxon>
    </lineage>
</organism>
<evidence type="ECO:0000313" key="2">
    <source>
        <dbReference type="EMBL" id="CEG46815.1"/>
    </source>
</evidence>
<dbReference type="Proteomes" id="UP000054928">
    <property type="component" value="Unassembled WGS sequence"/>
</dbReference>
<protein>
    <submittedName>
        <fullName evidence="2">Uncharacterized protein</fullName>
    </submittedName>
</protein>
<dbReference type="EMBL" id="CCYD01002371">
    <property type="protein sequence ID" value="CEG46815.1"/>
    <property type="molecule type" value="Genomic_DNA"/>
</dbReference>
<accession>A0A0P1AZM7</accession>
<reference evidence="3" key="1">
    <citation type="submission" date="2014-09" db="EMBL/GenBank/DDBJ databases">
        <authorList>
            <person name="Sharma Rahul"/>
            <person name="Thines Marco"/>
        </authorList>
    </citation>
    <scope>NUCLEOTIDE SEQUENCE [LARGE SCALE GENOMIC DNA]</scope>
</reference>
<proteinExistence type="predicted"/>
<feature type="compositionally biased region" description="Basic and acidic residues" evidence="1">
    <location>
        <begin position="19"/>
        <end position="28"/>
    </location>
</feature>
<feature type="region of interest" description="Disordered" evidence="1">
    <location>
        <begin position="1"/>
        <end position="33"/>
    </location>
</feature>
<feature type="compositionally biased region" description="Basic and acidic residues" evidence="1">
    <location>
        <begin position="1"/>
        <end position="11"/>
    </location>
</feature>
<sequence length="169" mass="20056">MEEAMTDHEQDYDTTPIEESTRRREELPRTAPRLLKRDGEEEWMFRPVNKQRAVVRYEQEFANMRRGEFTADDYENDKGSFCFNIADNTKSTATYEEAKKIKYKNDWLKAMKSEIIAWGHKKIQLFLRTRMETVEENRRISSDLKSRVALAGPAKMARRFVVYMEELAA</sequence>